<protein>
    <recommendedName>
        <fullName evidence="4">E1 ubiquitin-activating enzyme</fullName>
        <ecNumber evidence="4">6.2.1.45</ecNumber>
    </recommendedName>
</protein>
<dbReference type="Pfam" id="PF16191">
    <property type="entry name" value="E1_4HB"/>
    <property type="match status" value="1"/>
</dbReference>
<evidence type="ECO:0000256" key="6">
    <source>
        <dbReference type="ARBA" id="ARBA00022741"/>
    </source>
</evidence>
<dbReference type="InterPro" id="IPR000594">
    <property type="entry name" value="ThiF_NAD_FAD-bd"/>
</dbReference>
<dbReference type="InterPro" id="IPR042063">
    <property type="entry name" value="Ubi_acti_E1_SCCH"/>
</dbReference>
<dbReference type="Gene3D" id="3.10.290.60">
    <property type="entry name" value="Ubiquitin-activating enzyme E1, UFD domain"/>
    <property type="match status" value="1"/>
</dbReference>
<name>A0ABQ9XH80_9EUKA</name>
<keyword evidence="14" id="KW-1185">Reference proteome</keyword>
<keyword evidence="7 10" id="KW-0833">Ubl conjugation pathway</keyword>
<evidence type="ECO:0000313" key="14">
    <source>
        <dbReference type="Proteomes" id="UP001281761"/>
    </source>
</evidence>
<dbReference type="InterPro" id="IPR032420">
    <property type="entry name" value="E1_4HB"/>
</dbReference>
<dbReference type="Pfam" id="PF16190">
    <property type="entry name" value="E1_FCCH"/>
    <property type="match status" value="1"/>
</dbReference>
<feature type="domain" description="Ubiquitin-activating enzyme E1 C-terminal" evidence="12">
    <location>
        <begin position="886"/>
        <end position="1014"/>
    </location>
</feature>
<dbReference type="InterPro" id="IPR042302">
    <property type="entry name" value="E1_FCCH_sf"/>
</dbReference>
<comment type="caution">
    <text evidence="13">The sequence shown here is derived from an EMBL/GenBank/DDBJ whole genome shotgun (WGS) entry which is preliminary data.</text>
</comment>
<feature type="region of interest" description="Disordered" evidence="11">
    <location>
        <begin position="770"/>
        <end position="789"/>
    </location>
</feature>
<evidence type="ECO:0000256" key="11">
    <source>
        <dbReference type="SAM" id="MobiDB-lite"/>
    </source>
</evidence>
<evidence type="ECO:0000313" key="13">
    <source>
        <dbReference type="EMBL" id="KAK2951817.1"/>
    </source>
</evidence>
<evidence type="ECO:0000256" key="7">
    <source>
        <dbReference type="ARBA" id="ARBA00022786"/>
    </source>
</evidence>
<dbReference type="NCBIfam" id="TIGR01408">
    <property type="entry name" value="Ube1"/>
    <property type="match status" value="1"/>
</dbReference>
<dbReference type="InterPro" id="IPR019572">
    <property type="entry name" value="UBA_E1_SCCH"/>
</dbReference>
<dbReference type="PROSITE" id="PS00865">
    <property type="entry name" value="UBIQUITIN_ACTIVAT_2"/>
    <property type="match status" value="1"/>
</dbReference>
<keyword evidence="8 10" id="KW-0067">ATP-binding</keyword>
<dbReference type="InterPro" id="IPR018075">
    <property type="entry name" value="UBQ-activ_enz_E1"/>
</dbReference>
<evidence type="ECO:0000256" key="2">
    <source>
        <dbReference type="ARBA" id="ARBA00004906"/>
    </source>
</evidence>
<dbReference type="InterPro" id="IPR000011">
    <property type="entry name" value="UBQ/SUMO-activ_enz_E1-like"/>
</dbReference>
<feature type="compositionally biased region" description="Acidic residues" evidence="11">
    <location>
        <begin position="779"/>
        <end position="789"/>
    </location>
</feature>
<comment type="catalytic activity">
    <reaction evidence="1">
        <text>ATP + ubiquitin + [E1 ubiquitin-activating enzyme]-L-cysteine = AMP + diphosphate + S-ubiquitinyl-[E1 ubiquitin-activating enzyme]-L-cysteine.</text>
        <dbReference type="EC" id="6.2.1.45"/>
    </reaction>
</comment>
<feature type="active site" description="Glycyl thioester intermediate" evidence="9">
    <location>
        <position position="590"/>
    </location>
</feature>
<dbReference type="InterPro" id="IPR038252">
    <property type="entry name" value="UBA_E1_C_sf"/>
</dbReference>
<evidence type="ECO:0000256" key="9">
    <source>
        <dbReference type="PROSITE-ProRule" id="PRU10132"/>
    </source>
</evidence>
<sequence length="1021" mass="114356">MSIVKEAASKEELDQYSRQIFTLGLDAMQKLSESSALITGINGLGAEIAKNVILSGVKVVTLHDSFNTTMQDLTTNFYLTEADIGKNRATASLSKFTELNQYVHVDVVEGALSAETIKKYKVAVFVNTPHQELLRLSEICRANKVKFICCDFNGVFSRAFVDVGVDHIITDPDGERPKTGAVNLITNENPVVVDTIDEEMHGLSDGEFVTFTGIEGMTELNDREPLPVKFISLSTFSVEIDGTKMSEYRRNGYFTQVKMKTTLTHTPYNEAYKKPEILCEVDLMHFDRPMTVHSCYIALSQFQEKNKRLPRPYNDQDTKEFVGLATAIHEEIFPDTEFDEKIADIFGKTASGSLAPISCTMGGIVGQEVVKAVTNKLTPLTQWLYLDHSELLSTGFPTEADVQPLNCRYDGQIAILGRQFQEKLKKQRCFVVGAGAIGCEALKNLALMGVGCGEGGLITVTDMDNIEISNLSRQFLFRTADIQKPKSECAANAIKGINPAANLRSLTIKVGTETEDIFNNDFWNSLDFVVNALDNVQSRRYVDDRCVGFGKALLDSGTLGTQGNTQSIVPFVTENYGATHDPPEKSIPLCTLRNMPYLIDHTIEYARGLFMELFTEQPADAQQFLRDKEKYKRRLMSSAATRTSTINALRKNVDTDLPKTYDDCIRWARLEFERLFANQIKQLLCNFPPDALTSLGTPFWSGKNKLPTPAVFDVNDELHLQFVGYASYLRAHNYHIPIGTDIDWERVKAISTSTPIPVFVPSTGIRIEIAGPDEKNPEPAEEQEQAGTDEEFEVIWESLPKKTEGIQIEPEEFEKDDDTNHHIDFIYTVADLRAINYSIPTVDRNQVKMISGKIIPAIATTTGVVSGLAELDVLKVVRGEKDIDNYRNWFINLAINLYNFSAPGEAKPIAEGSAFTVWDKFTFVFDHIPTIQELVDYIRTEKKVEASMIGYGTGIILMTFWPEAKVKERMAMPLTQAIEAITKKPLEDDVNSVTLTFTCNDLEDEDKDIDIPPVEVRFERR</sequence>
<dbReference type="EC" id="6.2.1.45" evidence="4"/>
<dbReference type="EMBL" id="JARBJD010000112">
    <property type="protein sequence ID" value="KAK2951817.1"/>
    <property type="molecule type" value="Genomic_DNA"/>
</dbReference>
<gene>
    <name evidence="13" type="ORF">BLNAU_13185</name>
</gene>
<evidence type="ECO:0000256" key="10">
    <source>
        <dbReference type="RuleBase" id="RU000519"/>
    </source>
</evidence>
<reference evidence="13 14" key="1">
    <citation type="journal article" date="2022" name="bioRxiv">
        <title>Genomics of Preaxostyla Flagellates Illuminates Evolutionary Transitions and the Path Towards Mitochondrial Loss.</title>
        <authorList>
            <person name="Novak L.V.F."/>
            <person name="Treitli S.C."/>
            <person name="Pyrih J."/>
            <person name="Halakuc P."/>
            <person name="Pipaliya S.V."/>
            <person name="Vacek V."/>
            <person name="Brzon O."/>
            <person name="Soukal P."/>
            <person name="Eme L."/>
            <person name="Dacks J.B."/>
            <person name="Karnkowska A."/>
            <person name="Elias M."/>
            <person name="Hampl V."/>
        </authorList>
    </citation>
    <scope>NUCLEOTIDE SEQUENCE [LARGE SCALE GENOMIC DNA]</scope>
    <source>
        <strain evidence="13">NAU3</strain>
        <tissue evidence="13">Gut</tissue>
    </source>
</reference>
<dbReference type="Pfam" id="PF09358">
    <property type="entry name" value="E1_UFD"/>
    <property type="match status" value="1"/>
</dbReference>
<organism evidence="13 14">
    <name type="scientific">Blattamonas nauphoetae</name>
    <dbReference type="NCBI Taxonomy" id="2049346"/>
    <lineage>
        <taxon>Eukaryota</taxon>
        <taxon>Metamonada</taxon>
        <taxon>Preaxostyla</taxon>
        <taxon>Oxymonadida</taxon>
        <taxon>Blattamonas</taxon>
    </lineage>
</organism>
<dbReference type="InterPro" id="IPR045886">
    <property type="entry name" value="ThiF/MoeB/HesA"/>
</dbReference>
<evidence type="ECO:0000256" key="8">
    <source>
        <dbReference type="ARBA" id="ARBA00022840"/>
    </source>
</evidence>
<comment type="pathway">
    <text evidence="2">Protein modification; protein ubiquitination.</text>
</comment>
<dbReference type="Pfam" id="PF10585">
    <property type="entry name" value="UBA_E1_SCCH"/>
    <property type="match status" value="1"/>
</dbReference>
<evidence type="ECO:0000256" key="4">
    <source>
        <dbReference type="ARBA" id="ARBA00012990"/>
    </source>
</evidence>
<dbReference type="InterPro" id="IPR033127">
    <property type="entry name" value="UBQ-activ_enz_E1_Cys_AS"/>
</dbReference>
<dbReference type="InterPro" id="IPR042449">
    <property type="entry name" value="Ub-E1_IAD_1"/>
</dbReference>
<dbReference type="Pfam" id="PF00899">
    <property type="entry name" value="ThiF"/>
    <property type="match status" value="1"/>
</dbReference>
<dbReference type="GO" id="GO:0004839">
    <property type="term" value="F:ubiquitin activating enzyme activity"/>
    <property type="evidence" value="ECO:0007669"/>
    <property type="project" value="UniProtKB-EC"/>
</dbReference>
<dbReference type="InterPro" id="IPR032418">
    <property type="entry name" value="E1_FCCH"/>
</dbReference>
<dbReference type="Proteomes" id="UP001281761">
    <property type="component" value="Unassembled WGS sequence"/>
</dbReference>
<dbReference type="PANTHER" id="PTHR10953">
    <property type="entry name" value="UBIQUITIN-ACTIVATING ENZYME E1"/>
    <property type="match status" value="1"/>
</dbReference>
<comment type="similarity">
    <text evidence="3 10">Belongs to the ubiquitin-activating E1 family.</text>
</comment>
<dbReference type="Gene3D" id="1.10.10.2660">
    <property type="entry name" value="Ubiquitin-activating enzyme E1, SCCH domain"/>
    <property type="match status" value="1"/>
</dbReference>
<keyword evidence="6 10" id="KW-0547">Nucleotide-binding</keyword>
<dbReference type="PRINTS" id="PR01849">
    <property type="entry name" value="UBIQUITINACT"/>
</dbReference>
<keyword evidence="5 10" id="KW-0436">Ligase</keyword>
<dbReference type="Gene3D" id="2.40.30.180">
    <property type="entry name" value="Ubiquitin-activating enzyme E1, FCCH domain"/>
    <property type="match status" value="1"/>
</dbReference>
<dbReference type="SMART" id="SM00985">
    <property type="entry name" value="UBA_e1_C"/>
    <property type="match status" value="1"/>
</dbReference>
<accession>A0ABQ9XH80</accession>
<dbReference type="InterPro" id="IPR018965">
    <property type="entry name" value="Ub-activating_enz_E1_C"/>
</dbReference>
<dbReference type="Gene3D" id="3.50.50.80">
    <property type="entry name" value="Ubiquitin-activating enzyme E1, inactive adenylation domain, subdomain 1"/>
    <property type="match status" value="1"/>
</dbReference>
<dbReference type="InterPro" id="IPR035985">
    <property type="entry name" value="Ubiquitin-activating_enz"/>
</dbReference>
<dbReference type="SUPFAM" id="SSF69572">
    <property type="entry name" value="Activating enzymes of the ubiquitin-like proteins"/>
    <property type="match status" value="2"/>
</dbReference>
<dbReference type="PANTHER" id="PTHR10953:SF4">
    <property type="entry name" value="UBIQUITIN-ACTIVATING ENZYME E1 C-TERMINAL DOMAIN-CONTAINING PROTEIN"/>
    <property type="match status" value="1"/>
</dbReference>
<evidence type="ECO:0000256" key="5">
    <source>
        <dbReference type="ARBA" id="ARBA00022598"/>
    </source>
</evidence>
<proteinExistence type="inferred from homology"/>
<evidence type="ECO:0000259" key="12">
    <source>
        <dbReference type="SMART" id="SM00985"/>
    </source>
</evidence>
<evidence type="ECO:0000256" key="1">
    <source>
        <dbReference type="ARBA" id="ARBA00000488"/>
    </source>
</evidence>
<dbReference type="Gene3D" id="3.40.50.12550">
    <property type="entry name" value="Ubiquitin-activating enzyme E1, inactive adenylation domain, subdomain 2"/>
    <property type="match status" value="1"/>
</dbReference>
<dbReference type="Gene3D" id="3.40.50.720">
    <property type="entry name" value="NAD(P)-binding Rossmann-like Domain"/>
    <property type="match status" value="1"/>
</dbReference>
<evidence type="ECO:0000256" key="3">
    <source>
        <dbReference type="ARBA" id="ARBA00005673"/>
    </source>
</evidence>